<accession>U4LDK9</accession>
<keyword evidence="2" id="KW-1185">Reference proteome</keyword>
<protein>
    <submittedName>
        <fullName evidence="1">Uncharacterized protein</fullName>
    </submittedName>
</protein>
<sequence>MALTSSRFK</sequence>
<evidence type="ECO:0000313" key="1">
    <source>
        <dbReference type="EMBL" id="CCX30194.1"/>
    </source>
</evidence>
<organism evidence="1 2">
    <name type="scientific">Pyronema omphalodes (strain CBS 100304)</name>
    <name type="common">Pyronema confluens</name>
    <dbReference type="NCBI Taxonomy" id="1076935"/>
    <lineage>
        <taxon>Eukaryota</taxon>
        <taxon>Fungi</taxon>
        <taxon>Dikarya</taxon>
        <taxon>Ascomycota</taxon>
        <taxon>Pezizomycotina</taxon>
        <taxon>Pezizomycetes</taxon>
        <taxon>Pezizales</taxon>
        <taxon>Pyronemataceae</taxon>
        <taxon>Pyronema</taxon>
    </lineage>
</organism>
<reference evidence="1 2" key="1">
    <citation type="journal article" date="2013" name="PLoS Genet.">
        <title>The genome and development-dependent transcriptomes of Pyronema confluens: a window into fungal evolution.</title>
        <authorList>
            <person name="Traeger S."/>
            <person name="Altegoer F."/>
            <person name="Freitag M."/>
            <person name="Gabaldon T."/>
            <person name="Kempken F."/>
            <person name="Kumar A."/>
            <person name="Marcet-Houben M."/>
            <person name="Poggeler S."/>
            <person name="Stajich J.E."/>
            <person name="Nowrousian M."/>
        </authorList>
    </citation>
    <scope>NUCLEOTIDE SEQUENCE [LARGE SCALE GENOMIC DNA]</scope>
    <source>
        <strain evidence="2">CBS 100304</strain>
        <tissue evidence="1">Vegetative mycelium</tissue>
    </source>
</reference>
<name>U4LDK9_PYROM</name>
<dbReference type="Proteomes" id="UP000018144">
    <property type="component" value="Unassembled WGS sequence"/>
</dbReference>
<proteinExistence type="predicted"/>
<dbReference type="EMBL" id="HF935428">
    <property type="protein sequence ID" value="CCX30194.1"/>
    <property type="molecule type" value="Genomic_DNA"/>
</dbReference>
<evidence type="ECO:0000313" key="2">
    <source>
        <dbReference type="Proteomes" id="UP000018144"/>
    </source>
</evidence>
<gene>
    <name evidence="1" type="ORF">PCON_08296</name>
</gene>